<dbReference type="STRING" id="8154.ENSACLP00000022852"/>
<feature type="compositionally biased region" description="Basic and acidic residues" evidence="2">
    <location>
        <begin position="409"/>
        <end position="423"/>
    </location>
</feature>
<feature type="compositionally biased region" description="Polar residues" evidence="2">
    <location>
        <begin position="334"/>
        <end position="343"/>
    </location>
</feature>
<dbReference type="AlphaFoldDB" id="A0A3P8Q0N4"/>
<feature type="compositionally biased region" description="Basic and acidic residues" evidence="2">
    <location>
        <begin position="220"/>
        <end position="238"/>
    </location>
</feature>
<gene>
    <name evidence="3" type="primary">RBM6</name>
</gene>
<dbReference type="OMA" id="EHDHGIT"/>
<feature type="compositionally biased region" description="Basic and acidic residues" evidence="2">
    <location>
        <begin position="202"/>
        <end position="213"/>
    </location>
</feature>
<reference evidence="3" key="2">
    <citation type="submission" date="2025-08" db="UniProtKB">
        <authorList>
            <consortium name="Ensembl"/>
        </authorList>
    </citation>
    <scope>IDENTIFICATION</scope>
</reference>
<dbReference type="InterPro" id="IPR029199">
    <property type="entry name" value="THRAP3_BCLAF1"/>
</dbReference>
<feature type="compositionally biased region" description="Basic and acidic residues" evidence="2">
    <location>
        <begin position="122"/>
        <end position="141"/>
    </location>
</feature>
<dbReference type="PANTHER" id="PTHR15268:SF17">
    <property type="entry name" value="BCLAF1 AND THRAP3 FAMILY MEMBER 3"/>
    <property type="match status" value="1"/>
</dbReference>
<dbReference type="OrthoDB" id="9935637at2759"/>
<dbReference type="Proteomes" id="UP000265100">
    <property type="component" value="Chromosome 9"/>
</dbReference>
<feature type="region of interest" description="Disordered" evidence="2">
    <location>
        <begin position="678"/>
        <end position="727"/>
    </location>
</feature>
<feature type="region of interest" description="Disordered" evidence="2">
    <location>
        <begin position="1"/>
        <end position="88"/>
    </location>
</feature>
<dbReference type="GeneTree" id="ENSGT00950000183163"/>
<evidence type="ECO:0000256" key="1">
    <source>
        <dbReference type="ARBA" id="ARBA00006481"/>
    </source>
</evidence>
<feature type="compositionally biased region" description="Basic and acidic residues" evidence="2">
    <location>
        <begin position="313"/>
        <end position="333"/>
    </location>
</feature>
<feature type="compositionally biased region" description="Basic and acidic residues" evidence="2">
    <location>
        <begin position="68"/>
        <end position="88"/>
    </location>
</feature>
<evidence type="ECO:0008006" key="5">
    <source>
        <dbReference type="Google" id="ProtNLM"/>
    </source>
</evidence>
<evidence type="ECO:0000256" key="2">
    <source>
        <dbReference type="SAM" id="MobiDB-lite"/>
    </source>
</evidence>
<feature type="compositionally biased region" description="Basic and acidic residues" evidence="2">
    <location>
        <begin position="149"/>
        <end position="170"/>
    </location>
</feature>
<dbReference type="Bgee" id="ENSACLG00000015521">
    <property type="expression patterns" value="Expressed in camera-type eye and 8 other cell types or tissues"/>
</dbReference>
<dbReference type="GO" id="GO:0003677">
    <property type="term" value="F:DNA binding"/>
    <property type="evidence" value="ECO:0007669"/>
    <property type="project" value="TreeGrafter"/>
</dbReference>
<dbReference type="Pfam" id="PF15440">
    <property type="entry name" value="THRAP3_BCLAF1"/>
    <property type="match status" value="1"/>
</dbReference>
<dbReference type="PANTHER" id="PTHR15268">
    <property type="entry name" value="THRAP3/BCLAF1"/>
    <property type="match status" value="1"/>
</dbReference>
<feature type="compositionally biased region" description="Polar residues" evidence="2">
    <location>
        <begin position="714"/>
        <end position="727"/>
    </location>
</feature>
<organism evidence="3 4">
    <name type="scientific">Astatotilapia calliptera</name>
    <name type="common">Eastern happy</name>
    <name type="synonym">Chromis callipterus</name>
    <dbReference type="NCBI Taxonomy" id="8154"/>
    <lineage>
        <taxon>Eukaryota</taxon>
        <taxon>Metazoa</taxon>
        <taxon>Chordata</taxon>
        <taxon>Craniata</taxon>
        <taxon>Vertebrata</taxon>
        <taxon>Euteleostomi</taxon>
        <taxon>Actinopterygii</taxon>
        <taxon>Neopterygii</taxon>
        <taxon>Teleostei</taxon>
        <taxon>Neoteleostei</taxon>
        <taxon>Acanthomorphata</taxon>
        <taxon>Ovalentaria</taxon>
        <taxon>Cichlomorphae</taxon>
        <taxon>Cichliformes</taxon>
        <taxon>Cichlidae</taxon>
        <taxon>African cichlids</taxon>
        <taxon>Pseudocrenilabrinae</taxon>
        <taxon>Haplochromini</taxon>
        <taxon>Astatotilapia</taxon>
    </lineage>
</organism>
<feature type="compositionally biased region" description="Basic and acidic residues" evidence="2">
    <location>
        <begin position="178"/>
        <end position="192"/>
    </location>
</feature>
<evidence type="ECO:0000313" key="3">
    <source>
        <dbReference type="Ensembl" id="ENSACLP00000022852.1"/>
    </source>
</evidence>
<proteinExistence type="inferred from homology"/>
<feature type="region of interest" description="Disordered" evidence="2">
    <location>
        <begin position="285"/>
        <end position="468"/>
    </location>
</feature>
<name>A0A3P8Q0N4_ASTCA</name>
<dbReference type="GO" id="GO:0045944">
    <property type="term" value="P:positive regulation of transcription by RNA polymerase II"/>
    <property type="evidence" value="ECO:0007669"/>
    <property type="project" value="TreeGrafter"/>
</dbReference>
<feature type="compositionally biased region" description="Basic and acidic residues" evidence="2">
    <location>
        <begin position="21"/>
        <end position="52"/>
    </location>
</feature>
<feature type="compositionally biased region" description="Basic and acidic residues" evidence="2">
    <location>
        <begin position="285"/>
        <end position="302"/>
    </location>
</feature>
<comment type="similarity">
    <text evidence="1">Belongs to the BCLAF1/THRAP3 family.</text>
</comment>
<feature type="compositionally biased region" description="Basic and acidic residues" evidence="2">
    <location>
        <begin position="431"/>
        <end position="464"/>
    </location>
</feature>
<dbReference type="GO" id="GO:0016592">
    <property type="term" value="C:mediator complex"/>
    <property type="evidence" value="ECO:0007669"/>
    <property type="project" value="TreeGrafter"/>
</dbReference>
<accession>A0A3P8Q0N4</accession>
<feature type="compositionally biased region" description="Basic and acidic residues" evidence="2">
    <location>
        <begin position="678"/>
        <end position="688"/>
    </location>
</feature>
<feature type="region of interest" description="Disordered" evidence="2">
    <location>
        <begin position="122"/>
        <end position="273"/>
    </location>
</feature>
<reference evidence="3" key="3">
    <citation type="submission" date="2025-09" db="UniProtKB">
        <authorList>
            <consortium name="Ensembl"/>
        </authorList>
    </citation>
    <scope>IDENTIFICATION</scope>
</reference>
<evidence type="ECO:0000313" key="4">
    <source>
        <dbReference type="Proteomes" id="UP000265100"/>
    </source>
</evidence>
<keyword evidence="4" id="KW-1185">Reference proteome</keyword>
<feature type="compositionally biased region" description="Basic and acidic residues" evidence="2">
    <location>
        <begin position="245"/>
        <end position="255"/>
    </location>
</feature>
<sequence>MSIPRSRSPHYRRLPLEEPGFDPHRPSGDLDGISMDRRERFRKGSEEIRENFSEDMYPEGQRRAPPFTDDHRFERQPYKDREEFHHRRLSPRHDVRYEEWKFPPVRDGGFDGDRRREGFREEFQNFEHRSRSPPKFTRERLPPTPRSNSDQRDSGMGWKREEQVRDRWRFTDLSPSLRSDDQRVGGDGERGRRFTQGPNRGRQRENPHHERGLPFKRQRREMDDVNHPGSRNEKDFGEKGYSMEGSRHEFGEDTRGNLPHGDGRYSGPLVIEHDHGIRDNRKLPRWERFDDHRDLKPEFDRQRKPRPGGSSEELFRKTGTRLDDQEDPREHRYQGNSGESNYYETRRSPVLQDRSNAARYGVQGGPMNHRGRGATQPARRRYNPNQSGRPGQPRNHPRLQQASQGYQDLPREEQRQGFHPVREDYDDDTKDEPNWAEKDKLQQWDQERPRSLERPPRRDLDPKMPHLRQQGWSNQKANNMTVLTEETLTIKVDMSRPINQNSPLCYSSDRQLSLDLVNVGRQRLDFLPMLEHSGTYQETAMHTGTFAQEIITLVHLVKEQYFRGDGITLNQRFSAPQEGSFSEEEMEELTSDEGFESNQGFSLDMNSLLSDDKPLFFSRPTQGVRLQPVRGPGDLRHDLERRRQEKLEGVKVTIAGSTMSQRPLGACSDPVMGYSDKMPHVDHRRRDGSTGPRRGALNRLNAGAQHGNSRFGFQKQNFRNSSAGPNW</sequence>
<dbReference type="GO" id="GO:0003712">
    <property type="term" value="F:transcription coregulator activity"/>
    <property type="evidence" value="ECO:0007669"/>
    <property type="project" value="TreeGrafter"/>
</dbReference>
<protein>
    <recommendedName>
        <fullName evidence="5">BCLAF1 and THRAP3 family member 3</fullName>
    </recommendedName>
</protein>
<dbReference type="Ensembl" id="ENSACLT00000023396.2">
    <property type="protein sequence ID" value="ENSACLP00000022852.1"/>
    <property type="gene ID" value="ENSACLG00000015521.2"/>
</dbReference>
<reference evidence="3" key="1">
    <citation type="submission" date="2018-05" db="EMBL/GenBank/DDBJ databases">
        <authorList>
            <person name="Datahose"/>
        </authorList>
    </citation>
    <scope>NUCLEOTIDE SEQUENCE</scope>
</reference>